<comment type="caution">
    <text evidence="2">The sequence shown here is derived from an EMBL/GenBank/DDBJ whole genome shotgun (WGS) entry which is preliminary data.</text>
</comment>
<evidence type="ECO:0000313" key="3">
    <source>
        <dbReference type="Proteomes" id="UP001189429"/>
    </source>
</evidence>
<feature type="compositionally biased region" description="Low complexity" evidence="1">
    <location>
        <begin position="100"/>
        <end position="124"/>
    </location>
</feature>
<reference evidence="2" key="1">
    <citation type="submission" date="2023-10" db="EMBL/GenBank/DDBJ databases">
        <authorList>
            <person name="Chen Y."/>
            <person name="Shah S."/>
            <person name="Dougan E. K."/>
            <person name="Thang M."/>
            <person name="Chan C."/>
        </authorList>
    </citation>
    <scope>NUCLEOTIDE SEQUENCE [LARGE SCALE GENOMIC DNA]</scope>
</reference>
<dbReference type="EMBL" id="CAUYUJ010014565">
    <property type="protein sequence ID" value="CAK0843283.1"/>
    <property type="molecule type" value="Genomic_DNA"/>
</dbReference>
<dbReference type="Proteomes" id="UP001189429">
    <property type="component" value="Unassembled WGS sequence"/>
</dbReference>
<evidence type="ECO:0000313" key="2">
    <source>
        <dbReference type="EMBL" id="CAK0843283.1"/>
    </source>
</evidence>
<protein>
    <submittedName>
        <fullName evidence="2">Uncharacterized protein</fullName>
    </submittedName>
</protein>
<proteinExistence type="predicted"/>
<gene>
    <name evidence="2" type="ORF">PCOR1329_LOCUS37672</name>
</gene>
<feature type="region of interest" description="Disordered" evidence="1">
    <location>
        <begin position="17"/>
        <end position="136"/>
    </location>
</feature>
<evidence type="ECO:0000256" key="1">
    <source>
        <dbReference type="SAM" id="MobiDB-lite"/>
    </source>
</evidence>
<name>A0ABN9TC59_9DINO</name>
<accession>A0ABN9TC59</accession>
<keyword evidence="3" id="KW-1185">Reference proteome</keyword>
<feature type="non-terminal residue" evidence="2">
    <location>
        <position position="136"/>
    </location>
</feature>
<feature type="non-terminal residue" evidence="2">
    <location>
        <position position="1"/>
    </location>
</feature>
<organism evidence="2 3">
    <name type="scientific">Prorocentrum cordatum</name>
    <dbReference type="NCBI Taxonomy" id="2364126"/>
    <lineage>
        <taxon>Eukaryota</taxon>
        <taxon>Sar</taxon>
        <taxon>Alveolata</taxon>
        <taxon>Dinophyceae</taxon>
        <taxon>Prorocentrales</taxon>
        <taxon>Prorocentraceae</taxon>
        <taxon>Prorocentrum</taxon>
    </lineage>
</organism>
<sequence length="136" mass="14690">QHIAWFGACRRARTLRHCSSGSSEAARARPPRHLWRGLRPPAPGRKGRGGQARRMAGGARQVRKKRLRHPVFPWAGGREGGGGQKGRVIGEGEEEEGRTAGAWRPRSRGRPAPGRHGPRGAAAGLQPPALRRGCLP</sequence>